<evidence type="ECO:0000256" key="1">
    <source>
        <dbReference type="SAM" id="MobiDB-lite"/>
    </source>
</evidence>
<name>A0A5P9NGE0_9GAMM</name>
<dbReference type="AlphaFoldDB" id="A0A5P9NGE0"/>
<feature type="region of interest" description="Disordered" evidence="1">
    <location>
        <begin position="58"/>
        <end position="78"/>
    </location>
</feature>
<feature type="domain" description="DUF4124" evidence="3">
    <location>
        <begin position="40"/>
        <end position="81"/>
    </location>
</feature>
<dbReference type="EMBL" id="CP036422">
    <property type="protein sequence ID" value="QFU74842.1"/>
    <property type="molecule type" value="Genomic_DNA"/>
</dbReference>
<evidence type="ECO:0000259" key="3">
    <source>
        <dbReference type="Pfam" id="PF13511"/>
    </source>
</evidence>
<gene>
    <name evidence="4" type="ORF">EY643_03835</name>
</gene>
<evidence type="ECO:0000313" key="5">
    <source>
        <dbReference type="Proteomes" id="UP000326287"/>
    </source>
</evidence>
<evidence type="ECO:0000256" key="2">
    <source>
        <dbReference type="SAM" id="Phobius"/>
    </source>
</evidence>
<sequence>MRDCRHRGFWLCCLYVIRCQGGPVKSATQKAVIFATAIGLLAGSLAVSAGQTYYRWKDDEGNSYHSDRPPPKGTEYEVVSTKSYDIRRVEGDEGAVPLDTSPEPGNEFETFPKEEVKPNKSPELCARAQQNLSTLQDGGRIRLRNDKGEFHYLSEEEKADQIARAKAVIEQNCE</sequence>
<dbReference type="KEGG" id="halc:EY643_03835"/>
<feature type="transmembrane region" description="Helical" evidence="2">
    <location>
        <begin position="31"/>
        <end position="54"/>
    </location>
</feature>
<feature type="compositionally biased region" description="Basic and acidic residues" evidence="1">
    <location>
        <begin position="58"/>
        <end position="70"/>
    </location>
</feature>
<dbReference type="OrthoDB" id="5735996at2"/>
<reference evidence="4 5" key="1">
    <citation type="submission" date="2019-02" db="EMBL/GenBank/DDBJ databases">
        <authorList>
            <person name="Li S.-H."/>
        </authorList>
    </citation>
    <scope>NUCLEOTIDE SEQUENCE [LARGE SCALE GENOMIC DNA]</scope>
    <source>
        <strain evidence="4 5">IMCC14385</strain>
    </source>
</reference>
<protein>
    <submittedName>
        <fullName evidence="4">DUF4124 domain-containing protein</fullName>
    </submittedName>
</protein>
<keyword evidence="5" id="KW-1185">Reference proteome</keyword>
<keyword evidence="2" id="KW-0472">Membrane</keyword>
<evidence type="ECO:0000313" key="4">
    <source>
        <dbReference type="EMBL" id="QFU74842.1"/>
    </source>
</evidence>
<organism evidence="4 5">
    <name type="scientific">Halioglobus maricola</name>
    <dbReference type="NCBI Taxonomy" id="2601894"/>
    <lineage>
        <taxon>Bacteria</taxon>
        <taxon>Pseudomonadati</taxon>
        <taxon>Pseudomonadota</taxon>
        <taxon>Gammaproteobacteria</taxon>
        <taxon>Cellvibrionales</taxon>
        <taxon>Halieaceae</taxon>
        <taxon>Halioglobus</taxon>
    </lineage>
</organism>
<feature type="region of interest" description="Disordered" evidence="1">
    <location>
        <begin position="92"/>
        <end position="120"/>
    </location>
</feature>
<keyword evidence="2" id="KW-1133">Transmembrane helix</keyword>
<dbReference type="Pfam" id="PF13511">
    <property type="entry name" value="DUF4124"/>
    <property type="match status" value="1"/>
</dbReference>
<feature type="compositionally biased region" description="Basic and acidic residues" evidence="1">
    <location>
        <begin position="110"/>
        <end position="120"/>
    </location>
</feature>
<keyword evidence="2" id="KW-0812">Transmembrane</keyword>
<accession>A0A5P9NGE0</accession>
<proteinExistence type="predicted"/>
<dbReference type="Proteomes" id="UP000326287">
    <property type="component" value="Chromosome"/>
</dbReference>
<dbReference type="InterPro" id="IPR025392">
    <property type="entry name" value="DUF4124"/>
</dbReference>